<dbReference type="PANTHER" id="PTHR33705:SF2">
    <property type="entry name" value="PHOSPHOCARRIER PROTEIN NPR"/>
    <property type="match status" value="1"/>
</dbReference>
<proteinExistence type="inferred from homology"/>
<protein>
    <submittedName>
        <fullName evidence="6">HPr family phosphocarrier protein</fullName>
    </submittedName>
</protein>
<evidence type="ECO:0000259" key="5">
    <source>
        <dbReference type="PROSITE" id="PS51350"/>
    </source>
</evidence>
<dbReference type="GO" id="GO:0009401">
    <property type="term" value="P:phosphoenolpyruvate-dependent sugar phosphotransferase system"/>
    <property type="evidence" value="ECO:0007669"/>
    <property type="project" value="UniProtKB-KW"/>
</dbReference>
<dbReference type="InterPro" id="IPR050399">
    <property type="entry name" value="HPr"/>
</dbReference>
<dbReference type="GO" id="GO:0005737">
    <property type="term" value="C:cytoplasm"/>
    <property type="evidence" value="ECO:0007669"/>
    <property type="project" value="UniProtKB-SubCell"/>
</dbReference>
<dbReference type="Gene3D" id="3.30.1340.10">
    <property type="entry name" value="HPr-like"/>
    <property type="match status" value="1"/>
</dbReference>
<gene>
    <name evidence="6" type="ORF">IAA31_08435</name>
</gene>
<dbReference type="Pfam" id="PF00381">
    <property type="entry name" value="PTS-HPr"/>
    <property type="match status" value="1"/>
</dbReference>
<dbReference type="InterPro" id="IPR000032">
    <property type="entry name" value="HPr-like"/>
</dbReference>
<sequence>MRELTFTIRDPRGMHDIPLGALVRKLCSFKSAVQFSCSTGSCNGKSLPAMLRLTLRRNDSFALRFSGQDEQEALQQIQILLQQYF</sequence>
<dbReference type="Proteomes" id="UP000824150">
    <property type="component" value="Unassembled WGS sequence"/>
</dbReference>
<dbReference type="SUPFAM" id="SSF55594">
    <property type="entry name" value="HPr-like"/>
    <property type="match status" value="1"/>
</dbReference>
<evidence type="ECO:0000256" key="1">
    <source>
        <dbReference type="ARBA" id="ARBA00004496"/>
    </source>
</evidence>
<keyword evidence="4" id="KW-0598">Phosphotransferase system</keyword>
<evidence type="ECO:0000256" key="3">
    <source>
        <dbReference type="ARBA" id="ARBA00022490"/>
    </source>
</evidence>
<evidence type="ECO:0000256" key="2">
    <source>
        <dbReference type="ARBA" id="ARBA00010736"/>
    </source>
</evidence>
<reference evidence="6" key="2">
    <citation type="submission" date="2021-04" db="EMBL/GenBank/DDBJ databases">
        <authorList>
            <person name="Gilroy R."/>
        </authorList>
    </citation>
    <scope>NUCLEOTIDE SEQUENCE</scope>
    <source>
        <strain evidence="6">687</strain>
    </source>
</reference>
<dbReference type="PROSITE" id="PS51350">
    <property type="entry name" value="PTS_HPR_DOM"/>
    <property type="match status" value="1"/>
</dbReference>
<accession>A0A9E2NSS2</accession>
<comment type="similarity">
    <text evidence="2">Belongs to the HPr family.</text>
</comment>
<keyword evidence="3" id="KW-0963">Cytoplasm</keyword>
<evidence type="ECO:0000256" key="4">
    <source>
        <dbReference type="ARBA" id="ARBA00022683"/>
    </source>
</evidence>
<dbReference type="AlphaFoldDB" id="A0A9E2NSS2"/>
<evidence type="ECO:0000313" key="7">
    <source>
        <dbReference type="Proteomes" id="UP000824150"/>
    </source>
</evidence>
<dbReference type="PANTHER" id="PTHR33705">
    <property type="entry name" value="PHOSPHOCARRIER PROTEIN HPR"/>
    <property type="match status" value="1"/>
</dbReference>
<comment type="caution">
    <text evidence="6">The sequence shown here is derived from an EMBL/GenBank/DDBJ whole genome shotgun (WGS) entry which is preliminary data.</text>
</comment>
<dbReference type="InterPro" id="IPR035895">
    <property type="entry name" value="HPr-like_sf"/>
</dbReference>
<dbReference type="EMBL" id="JAHLFG010000093">
    <property type="protein sequence ID" value="MBU3827493.1"/>
    <property type="molecule type" value="Genomic_DNA"/>
</dbReference>
<feature type="domain" description="HPr" evidence="5">
    <location>
        <begin position="1"/>
        <end position="85"/>
    </location>
</feature>
<organism evidence="6 7">
    <name type="scientific">Candidatus Anaerobiospirillum merdipullorum</name>
    <dbReference type="NCBI Taxonomy" id="2838450"/>
    <lineage>
        <taxon>Bacteria</taxon>
        <taxon>Pseudomonadati</taxon>
        <taxon>Pseudomonadota</taxon>
        <taxon>Gammaproteobacteria</taxon>
        <taxon>Aeromonadales</taxon>
        <taxon>Succinivibrionaceae</taxon>
        <taxon>Anaerobiospirillum</taxon>
    </lineage>
</organism>
<reference evidence="6" key="1">
    <citation type="journal article" date="2021" name="PeerJ">
        <title>Extensive microbial diversity within the chicken gut microbiome revealed by metagenomics and culture.</title>
        <authorList>
            <person name="Gilroy R."/>
            <person name="Ravi A."/>
            <person name="Getino M."/>
            <person name="Pursley I."/>
            <person name="Horton D.L."/>
            <person name="Alikhan N.F."/>
            <person name="Baker D."/>
            <person name="Gharbi K."/>
            <person name="Hall N."/>
            <person name="Watson M."/>
            <person name="Adriaenssens E.M."/>
            <person name="Foster-Nyarko E."/>
            <person name="Jarju S."/>
            <person name="Secka A."/>
            <person name="Antonio M."/>
            <person name="Oren A."/>
            <person name="Chaudhuri R.R."/>
            <person name="La Ragione R."/>
            <person name="Hildebrand F."/>
            <person name="Pallen M.J."/>
        </authorList>
    </citation>
    <scope>NUCLEOTIDE SEQUENCE</scope>
    <source>
        <strain evidence="6">687</strain>
    </source>
</reference>
<evidence type="ECO:0000313" key="6">
    <source>
        <dbReference type="EMBL" id="MBU3827493.1"/>
    </source>
</evidence>
<name>A0A9E2NSS2_9GAMM</name>
<comment type="subcellular location">
    <subcellularLocation>
        <location evidence="1">Cytoplasm</location>
    </subcellularLocation>
</comment>